<reference evidence="2" key="1">
    <citation type="submission" date="2025-08" db="UniProtKB">
        <authorList>
            <consortium name="RefSeq"/>
        </authorList>
    </citation>
    <scope>IDENTIFICATION</scope>
</reference>
<proteinExistence type="predicted"/>
<evidence type="ECO:0000313" key="1">
    <source>
        <dbReference type="Proteomes" id="UP001652625"/>
    </source>
</evidence>
<organism evidence="1 2">
    <name type="scientific">Hydra vulgaris</name>
    <name type="common">Hydra</name>
    <name type="synonym">Hydra attenuata</name>
    <dbReference type="NCBI Taxonomy" id="6087"/>
    <lineage>
        <taxon>Eukaryota</taxon>
        <taxon>Metazoa</taxon>
        <taxon>Cnidaria</taxon>
        <taxon>Hydrozoa</taxon>
        <taxon>Hydroidolina</taxon>
        <taxon>Anthoathecata</taxon>
        <taxon>Aplanulata</taxon>
        <taxon>Hydridae</taxon>
        <taxon>Hydra</taxon>
    </lineage>
</organism>
<gene>
    <name evidence="2" type="primary">LOC136078970</name>
</gene>
<sequence length="486" mass="54651">MLAEGLGNVSSEQVASGILKIKMKRDNIKSGDKFPLKTFGNNLLLVVGTPDNKCSRASVKKLSLETIMEISNTLNLSKRKTNLLCKHMRQNLGKKMLEPNIATQIEELHNIVSDFYDVKTESFISGDEEISRSLVFVKDTSDLILHMINERSLNPYSTIAKISIDGGQGFLKCVINVFDPLCKHTTSESLDDCGVKRSLVLALVEDVSEHNGNLSKLLKPLALRDVKYSIAFDLKCGNSLFGLSSHSSKHACLWCEEESTLESGKKRTLGSIDINYNKFIEDGCKKNHMMEFKNCISPRVVYLDEPLETLVEHLIPPPELHILIGITSMFVKILITLWPDFDSCLKSNYITYRGYHGTGLDGNNSQRLLDKLDNLEVNLLSAASILPNMIFLQPVVSCLRKFSIIKVKGFSMFIGEPIAESVLDFKKAFENLLLHLLEKFNYQLNISWKVHILVCHLVPFLQHSQFGLGVYAEQAGESAHHYHYQV</sequence>
<dbReference type="GeneID" id="136078970"/>
<keyword evidence="1" id="KW-1185">Reference proteome</keyword>
<protein>
    <submittedName>
        <fullName evidence="2">Uncharacterized protein LOC136078970</fullName>
    </submittedName>
</protein>
<name>A0ABM4BNY9_HYDVU</name>
<dbReference type="RefSeq" id="XP_065650825.1">
    <property type="nucleotide sequence ID" value="XM_065794753.1"/>
</dbReference>
<evidence type="ECO:0000313" key="2">
    <source>
        <dbReference type="RefSeq" id="XP_065650825.1"/>
    </source>
</evidence>
<dbReference type="Proteomes" id="UP001652625">
    <property type="component" value="Chromosome 04"/>
</dbReference>
<accession>A0ABM4BNY9</accession>